<sequence length="95" mass="10612">MGFKSDEVEASAKEQAHLPYHSVNLQSTRLNVRALKTQDQAKKRTVCLNQAALAHRFRGLSASWQRAEGNWGGQGQCCDALRLRYRPKMVASDAP</sequence>
<proteinExistence type="predicted"/>
<gene>
    <name evidence="1" type="ORF">CEP54_006332</name>
</gene>
<dbReference type="Proteomes" id="UP000288168">
    <property type="component" value="Unassembled WGS sequence"/>
</dbReference>
<dbReference type="EMBL" id="NKCI01000052">
    <property type="protein sequence ID" value="RSL61267.1"/>
    <property type="molecule type" value="Genomic_DNA"/>
</dbReference>
<dbReference type="AlphaFoldDB" id="A0A428Q7I9"/>
<evidence type="ECO:0000313" key="1">
    <source>
        <dbReference type="EMBL" id="RSL61267.1"/>
    </source>
</evidence>
<keyword evidence="2" id="KW-1185">Reference proteome</keyword>
<name>A0A428Q7I9_9HYPO</name>
<organism evidence="1 2">
    <name type="scientific">Fusarium duplospermum</name>
    <dbReference type="NCBI Taxonomy" id="1325734"/>
    <lineage>
        <taxon>Eukaryota</taxon>
        <taxon>Fungi</taxon>
        <taxon>Dikarya</taxon>
        <taxon>Ascomycota</taxon>
        <taxon>Pezizomycotina</taxon>
        <taxon>Sordariomycetes</taxon>
        <taxon>Hypocreomycetidae</taxon>
        <taxon>Hypocreales</taxon>
        <taxon>Nectriaceae</taxon>
        <taxon>Fusarium</taxon>
        <taxon>Fusarium solani species complex</taxon>
    </lineage>
</organism>
<protein>
    <submittedName>
        <fullName evidence="1">Uncharacterized protein</fullName>
    </submittedName>
</protein>
<comment type="caution">
    <text evidence="1">The sequence shown here is derived from an EMBL/GenBank/DDBJ whole genome shotgun (WGS) entry which is preliminary data.</text>
</comment>
<evidence type="ECO:0000313" key="2">
    <source>
        <dbReference type="Proteomes" id="UP000288168"/>
    </source>
</evidence>
<reference evidence="1 2" key="1">
    <citation type="submission" date="2017-06" db="EMBL/GenBank/DDBJ databases">
        <title>Comparative genomic analysis of Ambrosia Fusariam Clade fungi.</title>
        <authorList>
            <person name="Stajich J.E."/>
            <person name="Carrillo J."/>
            <person name="Kijimoto T."/>
            <person name="Eskalen A."/>
            <person name="O'Donnell K."/>
            <person name="Kasson M."/>
        </authorList>
    </citation>
    <scope>NUCLEOTIDE SEQUENCE [LARGE SCALE GENOMIC DNA]</scope>
    <source>
        <strain evidence="1 2">NRRL62584</strain>
    </source>
</reference>
<accession>A0A428Q7I9</accession>